<dbReference type="GO" id="GO:0004733">
    <property type="term" value="F:pyridoxamine phosphate oxidase activity"/>
    <property type="evidence" value="ECO:0007669"/>
    <property type="project" value="UniProtKB-EC"/>
</dbReference>
<evidence type="ECO:0000313" key="19">
    <source>
        <dbReference type="RefSeq" id="XP_033773471.1"/>
    </source>
</evidence>
<dbReference type="InterPro" id="IPR019740">
    <property type="entry name" value="Pyridox_Oxase_CS"/>
</dbReference>
<evidence type="ECO:0000256" key="2">
    <source>
        <dbReference type="ARBA" id="ARBA00003691"/>
    </source>
</evidence>
<keyword evidence="11" id="KW-0664">Pyridoxine biosynthesis</keyword>
<dbReference type="InParanoid" id="A0A6P8PD49"/>
<proteinExistence type="inferred from homology"/>
<dbReference type="PANTHER" id="PTHR10851">
    <property type="entry name" value="PYRIDOXINE-5-PHOSPHATE OXIDASE"/>
    <property type="match status" value="1"/>
</dbReference>
<dbReference type="GeneID" id="117347142"/>
<evidence type="ECO:0000313" key="18">
    <source>
        <dbReference type="Proteomes" id="UP000515159"/>
    </source>
</evidence>
<comment type="subunit">
    <text evidence="6">Homodimer.</text>
</comment>
<evidence type="ECO:0000256" key="9">
    <source>
        <dbReference type="ARBA" id="ARBA00022643"/>
    </source>
</evidence>
<dbReference type="InterPro" id="IPR011576">
    <property type="entry name" value="Pyridox_Oxase_N"/>
</dbReference>
<dbReference type="KEGG" id="gsh:117347142"/>
<evidence type="ECO:0000256" key="1">
    <source>
        <dbReference type="ARBA" id="ARBA00001917"/>
    </source>
</evidence>
<feature type="domain" description="Pyridoxine 5'-phosphate oxidase dimerisation C-terminal" evidence="17">
    <location>
        <begin position="210"/>
        <end position="264"/>
    </location>
</feature>
<evidence type="ECO:0000256" key="14">
    <source>
        <dbReference type="ARBA" id="ARBA00073441"/>
    </source>
</evidence>
<dbReference type="Proteomes" id="UP000515159">
    <property type="component" value="Chromosome 13"/>
</dbReference>
<evidence type="ECO:0000256" key="3">
    <source>
        <dbReference type="ARBA" id="ARBA00004738"/>
    </source>
</evidence>
<dbReference type="PROSITE" id="PS01064">
    <property type="entry name" value="PYRIDOX_OXIDASE"/>
    <property type="match status" value="1"/>
</dbReference>
<comment type="similarity">
    <text evidence="5">Belongs to the pyridoxamine 5'-phosphate oxidase family.</text>
</comment>
<evidence type="ECO:0000256" key="4">
    <source>
        <dbReference type="ARBA" id="ARBA00005037"/>
    </source>
</evidence>
<dbReference type="UniPathway" id="UPA01068">
    <property type="reaction ID" value="UER00304"/>
</dbReference>
<evidence type="ECO:0000256" key="5">
    <source>
        <dbReference type="ARBA" id="ARBA00007301"/>
    </source>
</evidence>
<dbReference type="InterPro" id="IPR019576">
    <property type="entry name" value="Pyridoxamine_oxidase_dimer_C"/>
</dbReference>
<comment type="pathway">
    <text evidence="3">Cofactor metabolism; pyridoxal 5'-phosphate salvage; pyridoxal 5'-phosphate from pyridoxamine 5'-phosphate: step 1/1.</text>
</comment>
<dbReference type="FunFam" id="2.30.110.10:FF:000020">
    <property type="entry name" value="PNPO isoform 11"/>
    <property type="match status" value="1"/>
</dbReference>
<feature type="domain" description="Pyridoxamine 5'-phosphate oxidase N-terminal" evidence="16">
    <location>
        <begin position="79"/>
        <end position="191"/>
    </location>
</feature>
<comment type="pathway">
    <text evidence="4">Cofactor metabolism; pyridoxal 5'-phosphate salvage; pyridoxal 5'-phosphate from pyridoxine 5'-phosphate: step 1/1.</text>
</comment>
<dbReference type="FunCoup" id="A0A6P8PD49">
    <property type="interactions" value="1034"/>
</dbReference>
<accession>A0A6P8PD49</accession>
<dbReference type="EC" id="1.4.3.5" evidence="7"/>
<evidence type="ECO:0000256" key="12">
    <source>
        <dbReference type="ARBA" id="ARBA00050530"/>
    </source>
</evidence>
<evidence type="ECO:0000256" key="15">
    <source>
        <dbReference type="ARBA" id="ARBA00077914"/>
    </source>
</evidence>
<reference evidence="19" key="1">
    <citation type="submission" date="2025-08" db="UniProtKB">
        <authorList>
            <consortium name="RefSeq"/>
        </authorList>
    </citation>
    <scope>IDENTIFICATION</scope>
</reference>
<dbReference type="RefSeq" id="XP_033773471.1">
    <property type="nucleotide sequence ID" value="XM_033917580.1"/>
</dbReference>
<evidence type="ECO:0000256" key="7">
    <source>
        <dbReference type="ARBA" id="ARBA00012801"/>
    </source>
</evidence>
<organism evidence="18 19">
    <name type="scientific">Geotrypetes seraphini</name>
    <name type="common">Gaboon caecilian</name>
    <name type="synonym">Caecilia seraphini</name>
    <dbReference type="NCBI Taxonomy" id="260995"/>
    <lineage>
        <taxon>Eukaryota</taxon>
        <taxon>Metazoa</taxon>
        <taxon>Chordata</taxon>
        <taxon>Craniata</taxon>
        <taxon>Vertebrata</taxon>
        <taxon>Euteleostomi</taxon>
        <taxon>Amphibia</taxon>
        <taxon>Gymnophiona</taxon>
        <taxon>Geotrypetes</taxon>
    </lineage>
</organism>
<dbReference type="HAMAP" id="MF_01629">
    <property type="entry name" value="PdxH"/>
    <property type="match status" value="1"/>
</dbReference>
<dbReference type="NCBIfam" id="TIGR00558">
    <property type="entry name" value="pdxH"/>
    <property type="match status" value="1"/>
</dbReference>
<dbReference type="Pfam" id="PF01243">
    <property type="entry name" value="PNPOx_N"/>
    <property type="match status" value="1"/>
</dbReference>
<dbReference type="CTD" id="55163"/>
<dbReference type="Gene3D" id="2.30.110.10">
    <property type="entry name" value="Electron Transport, Fmn-binding Protein, Chain A"/>
    <property type="match status" value="1"/>
</dbReference>
<dbReference type="PANTHER" id="PTHR10851:SF0">
    <property type="entry name" value="PYRIDOXINE-5'-PHOSPHATE OXIDASE"/>
    <property type="match status" value="1"/>
</dbReference>
<keyword evidence="9" id="KW-0288">FMN</keyword>
<keyword evidence="8" id="KW-0285">Flavoprotein</keyword>
<dbReference type="InterPro" id="IPR012349">
    <property type="entry name" value="Split_barrel_FMN-bd"/>
</dbReference>
<evidence type="ECO:0000256" key="11">
    <source>
        <dbReference type="ARBA" id="ARBA00023096"/>
    </source>
</evidence>
<dbReference type="Pfam" id="PF10590">
    <property type="entry name" value="PNP_phzG_C"/>
    <property type="match status" value="1"/>
</dbReference>
<comment type="cofactor">
    <cofactor evidence="1">
        <name>FMN</name>
        <dbReference type="ChEBI" id="CHEBI:58210"/>
    </cofactor>
</comment>
<evidence type="ECO:0000256" key="6">
    <source>
        <dbReference type="ARBA" id="ARBA00011738"/>
    </source>
</evidence>
<dbReference type="GO" id="GO:0008615">
    <property type="term" value="P:pyridoxine biosynthetic process"/>
    <property type="evidence" value="ECO:0007669"/>
    <property type="project" value="UniProtKB-KW"/>
</dbReference>
<protein>
    <recommendedName>
        <fullName evidence="14">Pyridoxine-5'-phosphate oxidase</fullName>
        <ecNumber evidence="7">1.4.3.5</ecNumber>
    </recommendedName>
    <alternativeName>
        <fullName evidence="15">Pyridoxamine-phosphate oxidase</fullName>
    </alternativeName>
</protein>
<evidence type="ECO:0000259" key="17">
    <source>
        <dbReference type="Pfam" id="PF10590"/>
    </source>
</evidence>
<evidence type="ECO:0000256" key="13">
    <source>
        <dbReference type="ARBA" id="ARBA00052947"/>
    </source>
</evidence>
<sequence>MTFLLRRAVWARGAGAYPFCRFIFLYSVHSSVAGTMDLGSMRKKYREDQEAFEENQLASLDPIKQFTTWLQEAIDCPSIGEANAMCLATSTRDGKPSARIVLLKGVGQEGFRFFTNYDSRKGKELAFNPWASIAFYWEPLNRQVRIEGQVEKVSEEESEHYFHSRPKCSQIGAAVSRQSEVIPDREYLRKRKIELEQLYQNKEIPKPESWGGYTLKPDVIEFWQGQTNRLHDRIVFRRLQEEDAPPEPMMHCAEGGWVYQRLSP</sequence>
<gene>
    <name evidence="19" type="primary">PNPO</name>
</gene>
<comment type="catalytic activity">
    <reaction evidence="13">
        <text>pyridoxine 5'-phosphate + O2 = pyridoxal 5'-phosphate + H2O2</text>
        <dbReference type="Rhea" id="RHEA:15149"/>
        <dbReference type="ChEBI" id="CHEBI:15379"/>
        <dbReference type="ChEBI" id="CHEBI:16240"/>
        <dbReference type="ChEBI" id="CHEBI:58589"/>
        <dbReference type="ChEBI" id="CHEBI:597326"/>
        <dbReference type="EC" id="1.4.3.5"/>
    </reaction>
    <physiologicalReaction direction="left-to-right" evidence="13">
        <dbReference type="Rhea" id="RHEA:15150"/>
    </physiologicalReaction>
</comment>
<keyword evidence="10" id="KW-0560">Oxidoreductase</keyword>
<comment type="catalytic activity">
    <reaction evidence="12">
        <text>pyridoxamine 5'-phosphate + O2 + H2O = pyridoxal 5'-phosphate + H2O2 + NH4(+)</text>
        <dbReference type="Rhea" id="RHEA:15817"/>
        <dbReference type="ChEBI" id="CHEBI:15377"/>
        <dbReference type="ChEBI" id="CHEBI:15379"/>
        <dbReference type="ChEBI" id="CHEBI:16240"/>
        <dbReference type="ChEBI" id="CHEBI:28938"/>
        <dbReference type="ChEBI" id="CHEBI:58451"/>
        <dbReference type="ChEBI" id="CHEBI:597326"/>
        <dbReference type="EC" id="1.4.3.5"/>
    </reaction>
    <physiologicalReaction direction="left-to-right" evidence="12">
        <dbReference type="Rhea" id="RHEA:15818"/>
    </physiologicalReaction>
</comment>
<dbReference type="OrthoDB" id="303614at2759"/>
<dbReference type="NCBIfam" id="NF004231">
    <property type="entry name" value="PRK05679.1"/>
    <property type="match status" value="1"/>
</dbReference>
<keyword evidence="18" id="KW-1185">Reference proteome</keyword>
<name>A0A6P8PD49_GEOSA</name>
<evidence type="ECO:0000256" key="10">
    <source>
        <dbReference type="ARBA" id="ARBA00023002"/>
    </source>
</evidence>
<dbReference type="SUPFAM" id="SSF50475">
    <property type="entry name" value="FMN-binding split barrel"/>
    <property type="match status" value="1"/>
</dbReference>
<evidence type="ECO:0000259" key="16">
    <source>
        <dbReference type="Pfam" id="PF01243"/>
    </source>
</evidence>
<dbReference type="AlphaFoldDB" id="A0A6P8PD49"/>
<dbReference type="GO" id="GO:0010181">
    <property type="term" value="F:FMN binding"/>
    <property type="evidence" value="ECO:0007669"/>
    <property type="project" value="InterPro"/>
</dbReference>
<dbReference type="PIRSF" id="PIRSF000190">
    <property type="entry name" value="Pyd_amn-ph_oxd"/>
    <property type="match status" value="1"/>
</dbReference>
<comment type="function">
    <text evidence="2">Catalyzes the oxidation of either pyridoxine 5'-phosphate (PNP) or pyridoxamine 5'-phosphate (PMP) into pyridoxal 5'-phosphate (PLP).</text>
</comment>
<evidence type="ECO:0000256" key="8">
    <source>
        <dbReference type="ARBA" id="ARBA00022630"/>
    </source>
</evidence>
<dbReference type="InterPro" id="IPR000659">
    <property type="entry name" value="Pyridox_Oxase"/>
</dbReference>